<dbReference type="AlphaFoldDB" id="A0AAD7BNY9"/>
<protein>
    <submittedName>
        <fullName evidence="1">Uncharacterized protein</fullName>
    </submittedName>
</protein>
<evidence type="ECO:0000313" key="2">
    <source>
        <dbReference type="Proteomes" id="UP001221757"/>
    </source>
</evidence>
<comment type="caution">
    <text evidence="1">The sequence shown here is derived from an EMBL/GenBank/DDBJ whole genome shotgun (WGS) entry which is preliminary data.</text>
</comment>
<accession>A0AAD7BNY9</accession>
<sequence>MALCWCGAAQSTNSVGKAAHPPPISTQQIRYTAKVAVRLGPSSGVKSVGHLFLAVELNSPLRRWDLVLYLAGRTTRNHKYPSTGGSHMGEYINLVPRSHQLPATDLSAVLPSCPLASAECALVYKLSVWRDVLDYELDPNDCAQRGPDHRERRSAMMKDSALDLNPSKYNSKFLRTSANRRWAP</sequence>
<evidence type="ECO:0000313" key="1">
    <source>
        <dbReference type="EMBL" id="KAJ7626696.1"/>
    </source>
</evidence>
<dbReference type="EMBL" id="JARKIE010000579">
    <property type="protein sequence ID" value="KAJ7626696.1"/>
    <property type="molecule type" value="Genomic_DNA"/>
</dbReference>
<gene>
    <name evidence="1" type="ORF">B0H17DRAFT_1150974</name>
</gene>
<proteinExistence type="predicted"/>
<keyword evidence="2" id="KW-1185">Reference proteome</keyword>
<reference evidence="1" key="1">
    <citation type="submission" date="2023-03" db="EMBL/GenBank/DDBJ databases">
        <title>Massive genome expansion in bonnet fungi (Mycena s.s.) driven by repeated elements and novel gene families across ecological guilds.</title>
        <authorList>
            <consortium name="Lawrence Berkeley National Laboratory"/>
            <person name="Harder C.B."/>
            <person name="Miyauchi S."/>
            <person name="Viragh M."/>
            <person name="Kuo A."/>
            <person name="Thoen E."/>
            <person name="Andreopoulos B."/>
            <person name="Lu D."/>
            <person name="Skrede I."/>
            <person name="Drula E."/>
            <person name="Henrissat B."/>
            <person name="Morin E."/>
            <person name="Kohler A."/>
            <person name="Barry K."/>
            <person name="LaButti K."/>
            <person name="Morin E."/>
            <person name="Salamov A."/>
            <person name="Lipzen A."/>
            <person name="Mereny Z."/>
            <person name="Hegedus B."/>
            <person name="Baldrian P."/>
            <person name="Stursova M."/>
            <person name="Weitz H."/>
            <person name="Taylor A."/>
            <person name="Grigoriev I.V."/>
            <person name="Nagy L.G."/>
            <person name="Martin F."/>
            <person name="Kauserud H."/>
        </authorList>
    </citation>
    <scope>NUCLEOTIDE SEQUENCE</scope>
    <source>
        <strain evidence="1">CBHHK067</strain>
    </source>
</reference>
<organism evidence="1 2">
    <name type="scientific">Mycena rosella</name>
    <name type="common">Pink bonnet</name>
    <name type="synonym">Agaricus rosellus</name>
    <dbReference type="NCBI Taxonomy" id="1033263"/>
    <lineage>
        <taxon>Eukaryota</taxon>
        <taxon>Fungi</taxon>
        <taxon>Dikarya</taxon>
        <taxon>Basidiomycota</taxon>
        <taxon>Agaricomycotina</taxon>
        <taxon>Agaricomycetes</taxon>
        <taxon>Agaricomycetidae</taxon>
        <taxon>Agaricales</taxon>
        <taxon>Marasmiineae</taxon>
        <taxon>Mycenaceae</taxon>
        <taxon>Mycena</taxon>
    </lineage>
</organism>
<dbReference type="Proteomes" id="UP001221757">
    <property type="component" value="Unassembled WGS sequence"/>
</dbReference>
<name>A0AAD7BNY9_MYCRO</name>